<dbReference type="EMBL" id="FMXM01000004">
    <property type="protein sequence ID" value="SDA58373.1"/>
    <property type="molecule type" value="Genomic_DNA"/>
</dbReference>
<dbReference type="Proteomes" id="UP000198588">
    <property type="component" value="Unassembled WGS sequence"/>
</dbReference>
<dbReference type="AlphaFoldDB" id="A0A1G5WJX5"/>
<evidence type="ECO:0000256" key="1">
    <source>
        <dbReference type="SAM" id="MobiDB-lite"/>
    </source>
</evidence>
<feature type="region of interest" description="Disordered" evidence="1">
    <location>
        <begin position="28"/>
        <end position="49"/>
    </location>
</feature>
<evidence type="ECO:0000256" key="2">
    <source>
        <dbReference type="SAM" id="SignalP"/>
    </source>
</evidence>
<feature type="signal peptide" evidence="2">
    <location>
        <begin position="1"/>
        <end position="24"/>
    </location>
</feature>
<dbReference type="STRING" id="1165689.SAMN02927914_01398"/>
<sequence>MDLKIAARMTAVLALGAAMTAAFMALRGDGSQDASSPRSAHPGGEPERVELARCRDIGMAAVSDEVCRKAWAENRRRFLRPTKTVTPYAVPSAGKDQSRLLPLQPSTSPGTQDQYRPNTVAP</sequence>
<dbReference type="RefSeq" id="WP_091576308.1">
    <property type="nucleotide sequence ID" value="NZ_FMXM01000004.1"/>
</dbReference>
<dbReference type="Pfam" id="PF20084">
    <property type="entry name" value="TrbK"/>
    <property type="match status" value="1"/>
</dbReference>
<feature type="compositionally biased region" description="Polar residues" evidence="1">
    <location>
        <begin position="104"/>
        <end position="122"/>
    </location>
</feature>
<dbReference type="NCBIfam" id="TIGR04360">
    <property type="entry name" value="other_trbK"/>
    <property type="match status" value="1"/>
</dbReference>
<evidence type="ECO:0000313" key="4">
    <source>
        <dbReference type="Proteomes" id="UP000198588"/>
    </source>
</evidence>
<gene>
    <name evidence="3" type="ORF">SAMN02927914_01398</name>
</gene>
<evidence type="ECO:0000313" key="3">
    <source>
        <dbReference type="EMBL" id="SDA58373.1"/>
    </source>
</evidence>
<reference evidence="3 4" key="1">
    <citation type="submission" date="2016-10" db="EMBL/GenBank/DDBJ databases">
        <authorList>
            <person name="de Groot N.N."/>
        </authorList>
    </citation>
    <scope>NUCLEOTIDE SEQUENCE [LARGE SCALE GENOMIC DNA]</scope>
    <source>
        <strain evidence="3 4">CGMCC 1.12097</strain>
    </source>
</reference>
<name>A0A1G5WJX5_9HYPH</name>
<dbReference type="OrthoDB" id="9815800at2"/>
<organism evidence="3 4">
    <name type="scientific">Mesorhizobium qingshengii</name>
    <dbReference type="NCBI Taxonomy" id="1165689"/>
    <lineage>
        <taxon>Bacteria</taxon>
        <taxon>Pseudomonadati</taxon>
        <taxon>Pseudomonadota</taxon>
        <taxon>Alphaproteobacteria</taxon>
        <taxon>Hyphomicrobiales</taxon>
        <taxon>Phyllobacteriaceae</taxon>
        <taxon>Mesorhizobium</taxon>
    </lineage>
</organism>
<protein>
    <submittedName>
        <fullName evidence="3">Conjugative transfer region protein TrbK</fullName>
    </submittedName>
</protein>
<proteinExistence type="predicted"/>
<feature type="region of interest" description="Disordered" evidence="1">
    <location>
        <begin position="82"/>
        <end position="122"/>
    </location>
</feature>
<feature type="chain" id="PRO_5011471768" evidence="2">
    <location>
        <begin position="25"/>
        <end position="122"/>
    </location>
</feature>
<accession>A0A1G5WJX5</accession>
<keyword evidence="2" id="KW-0732">Signal</keyword>
<dbReference type="InterPro" id="IPR027587">
    <property type="entry name" value="TrbK"/>
</dbReference>